<proteinExistence type="predicted"/>
<gene>
    <name evidence="2" type="ORF">WMO65_19465</name>
</gene>
<protein>
    <submittedName>
        <fullName evidence="2">AAA family ATPase</fullName>
    </submittedName>
</protein>
<keyword evidence="3" id="KW-1185">Reference proteome</keyword>
<reference evidence="2 3" key="1">
    <citation type="submission" date="2024-03" db="EMBL/GenBank/DDBJ databases">
        <title>Human intestinal bacterial collection.</title>
        <authorList>
            <person name="Pauvert C."/>
            <person name="Hitch T.C.A."/>
            <person name="Clavel T."/>
        </authorList>
    </citation>
    <scope>NUCLEOTIDE SEQUENCE [LARGE SCALE GENOMIC DNA]</scope>
    <source>
        <strain evidence="2 3">CLA-SR-H028</strain>
    </source>
</reference>
<dbReference type="InterPro" id="IPR027417">
    <property type="entry name" value="P-loop_NTPase"/>
</dbReference>
<dbReference type="Proteomes" id="UP001457898">
    <property type="component" value="Unassembled WGS sequence"/>
</dbReference>
<sequence>MKRRESGIPGYEFIPYKEEEMNIKEAKTEISSTLKAYHEKDEQGNYVFPMVRQRPILLMGPPGIGKTAVMEQVAEECGVGLVSYTITHHTRQSAVGLPSIKNRIYQGRSVSVTEYTLSEIIASVYECMERTGKKEGILFIDEINCVSETLAPTMLQFLQNKTFGSHKVPEGWLIAAAGNPPEYNKSVREFDIVTLDRVRKIDIEVDCDVWMEYAWSQQIHGAVLSYLNIRKENFYLVENTVDGKFFVTARGWEDLSEILKSYERFQIPVTEKLVIQYLQKEEIARDFAVYYRLYQKYGTDYAIPEIAAGTLSKEDYDKRRDMARQAAFEERFTVAGLLLAYLDQSFATYIRADGNVCALYEALDDFKKILHDSADMQVLQTFAENRRRELEQRILEEKITGKEAAVQAWAVGRLESFAVYLKERHIADKEEGMACVRELFGQEVKKRQKIVKQAGENLEHAFQFLADAFGEEQEMVLFVTGLSKSERAMEFINSNGSDAYFQYSEALLYRKKEEELRKICLEEI</sequence>
<evidence type="ECO:0000313" key="3">
    <source>
        <dbReference type="Proteomes" id="UP001457898"/>
    </source>
</evidence>
<comment type="caution">
    <text evidence="2">The sequence shown here is derived from an EMBL/GenBank/DDBJ whole genome shotgun (WGS) entry which is preliminary data.</text>
</comment>
<dbReference type="CDD" id="cd00009">
    <property type="entry name" value="AAA"/>
    <property type="match status" value="1"/>
</dbReference>
<evidence type="ECO:0000259" key="1">
    <source>
        <dbReference type="SMART" id="SM00382"/>
    </source>
</evidence>
<name>A0ABV1DS54_9FIRM</name>
<dbReference type="InterPro" id="IPR003593">
    <property type="entry name" value="AAA+_ATPase"/>
</dbReference>
<dbReference type="SMART" id="SM00382">
    <property type="entry name" value="AAA"/>
    <property type="match status" value="1"/>
</dbReference>
<accession>A0ABV1DS54</accession>
<evidence type="ECO:0000313" key="2">
    <source>
        <dbReference type="EMBL" id="MEQ2433175.1"/>
    </source>
</evidence>
<organism evidence="2 3">
    <name type="scientific">Blautia caccae</name>
    <dbReference type="NCBI Taxonomy" id="3133175"/>
    <lineage>
        <taxon>Bacteria</taxon>
        <taxon>Bacillati</taxon>
        <taxon>Bacillota</taxon>
        <taxon>Clostridia</taxon>
        <taxon>Lachnospirales</taxon>
        <taxon>Lachnospiraceae</taxon>
        <taxon>Blautia</taxon>
    </lineage>
</organism>
<dbReference type="InterPro" id="IPR003959">
    <property type="entry name" value="ATPase_AAA_core"/>
</dbReference>
<feature type="domain" description="AAA+ ATPase" evidence="1">
    <location>
        <begin position="52"/>
        <end position="208"/>
    </location>
</feature>
<dbReference type="Gene3D" id="3.40.50.300">
    <property type="entry name" value="P-loop containing nucleotide triphosphate hydrolases"/>
    <property type="match status" value="1"/>
</dbReference>
<dbReference type="EMBL" id="JBBMFP010000020">
    <property type="protein sequence ID" value="MEQ2433175.1"/>
    <property type="molecule type" value="Genomic_DNA"/>
</dbReference>
<dbReference type="Pfam" id="PF00004">
    <property type="entry name" value="AAA"/>
    <property type="match status" value="1"/>
</dbReference>
<dbReference type="SUPFAM" id="SSF52540">
    <property type="entry name" value="P-loop containing nucleoside triphosphate hydrolases"/>
    <property type="match status" value="1"/>
</dbReference>